<organism evidence="1 2">
    <name type="scientific">Puccinia coronata f. sp. avenae</name>
    <dbReference type="NCBI Taxonomy" id="200324"/>
    <lineage>
        <taxon>Eukaryota</taxon>
        <taxon>Fungi</taxon>
        <taxon>Dikarya</taxon>
        <taxon>Basidiomycota</taxon>
        <taxon>Pucciniomycotina</taxon>
        <taxon>Pucciniomycetes</taxon>
        <taxon>Pucciniales</taxon>
        <taxon>Pucciniaceae</taxon>
        <taxon>Puccinia</taxon>
    </lineage>
</organism>
<gene>
    <name evidence="1" type="ORF">PCANC_18483</name>
</gene>
<protein>
    <recommendedName>
        <fullName evidence="3">Methyltransferase domain-containing protein</fullName>
    </recommendedName>
</protein>
<evidence type="ECO:0000313" key="2">
    <source>
        <dbReference type="Proteomes" id="UP000235388"/>
    </source>
</evidence>
<dbReference type="Proteomes" id="UP000235388">
    <property type="component" value="Unassembled WGS sequence"/>
</dbReference>
<proteinExistence type="predicted"/>
<comment type="caution">
    <text evidence="1">The sequence shown here is derived from an EMBL/GenBank/DDBJ whole genome shotgun (WGS) entry which is preliminary data.</text>
</comment>
<reference evidence="1 2" key="1">
    <citation type="submission" date="2017-11" db="EMBL/GenBank/DDBJ databases">
        <title>De novo assembly and phasing of dikaryotic genomes from two isolates of Puccinia coronata f. sp. avenae, the causal agent of oat crown rust.</title>
        <authorList>
            <person name="Miller M.E."/>
            <person name="Zhang Y."/>
            <person name="Omidvar V."/>
            <person name="Sperschneider J."/>
            <person name="Schwessinger B."/>
            <person name="Raley C."/>
            <person name="Palmer J.M."/>
            <person name="Garnica D."/>
            <person name="Upadhyaya N."/>
            <person name="Rathjen J."/>
            <person name="Taylor J.M."/>
            <person name="Park R.F."/>
            <person name="Dodds P.N."/>
            <person name="Hirsch C.D."/>
            <person name="Kianian S.F."/>
            <person name="Figueroa M."/>
        </authorList>
    </citation>
    <scope>NUCLEOTIDE SEQUENCE [LARGE SCALE GENOMIC DNA]</scope>
    <source>
        <strain evidence="1">12NC29</strain>
    </source>
</reference>
<dbReference type="OrthoDB" id="5425312at2759"/>
<sequence>MARRLCMLWCNTIKSRVVHKALQACRGRRVILDVGSGDGQSLGQYHEALGTSWAKSVAFIEVDPYNPAPSTCL</sequence>
<evidence type="ECO:0000313" key="1">
    <source>
        <dbReference type="EMBL" id="PLW19298.1"/>
    </source>
</evidence>
<name>A0A2N5T1F8_9BASI</name>
<dbReference type="AlphaFoldDB" id="A0A2N5T1F8"/>
<accession>A0A2N5T1F8</accession>
<evidence type="ECO:0008006" key="3">
    <source>
        <dbReference type="Google" id="ProtNLM"/>
    </source>
</evidence>
<dbReference type="EMBL" id="PGCJ01000815">
    <property type="protein sequence ID" value="PLW19298.1"/>
    <property type="molecule type" value="Genomic_DNA"/>
</dbReference>
<keyword evidence="2" id="KW-1185">Reference proteome</keyword>